<proteinExistence type="predicted"/>
<name>A0A7W6AC07_9SPHN</name>
<keyword evidence="4" id="KW-1185">Reference proteome</keyword>
<dbReference type="RefSeq" id="WP_183951614.1">
    <property type="nucleotide sequence ID" value="NZ_JACIDH010000006.1"/>
</dbReference>
<dbReference type="InterPro" id="IPR021255">
    <property type="entry name" value="DUF2807"/>
</dbReference>
<feature type="signal peptide" evidence="1">
    <location>
        <begin position="1"/>
        <end position="17"/>
    </location>
</feature>
<protein>
    <recommendedName>
        <fullName evidence="2">Putative auto-transporter adhesin head GIN domain-containing protein</fullName>
    </recommendedName>
</protein>
<dbReference type="Gene3D" id="2.160.20.120">
    <property type="match status" value="1"/>
</dbReference>
<dbReference type="AlphaFoldDB" id="A0A7W6AC07"/>
<evidence type="ECO:0000259" key="2">
    <source>
        <dbReference type="Pfam" id="PF10988"/>
    </source>
</evidence>
<evidence type="ECO:0000313" key="4">
    <source>
        <dbReference type="Proteomes" id="UP000538670"/>
    </source>
</evidence>
<evidence type="ECO:0000313" key="3">
    <source>
        <dbReference type="EMBL" id="MBB3879438.1"/>
    </source>
</evidence>
<dbReference type="Pfam" id="PF10988">
    <property type="entry name" value="DUF2807"/>
    <property type="match status" value="1"/>
</dbReference>
<gene>
    <name evidence="3" type="ORF">GGR48_001865</name>
</gene>
<feature type="domain" description="Putative auto-transporter adhesin head GIN" evidence="2">
    <location>
        <begin position="50"/>
        <end position="225"/>
    </location>
</feature>
<accession>A0A7W6AC07</accession>
<organism evidence="3 4">
    <name type="scientific">Sphingomonas pseudosanguinis</name>
    <dbReference type="NCBI Taxonomy" id="413712"/>
    <lineage>
        <taxon>Bacteria</taxon>
        <taxon>Pseudomonadati</taxon>
        <taxon>Pseudomonadota</taxon>
        <taxon>Alphaproteobacteria</taxon>
        <taxon>Sphingomonadales</taxon>
        <taxon>Sphingomonadaceae</taxon>
        <taxon>Sphingomonas</taxon>
    </lineage>
</organism>
<reference evidence="3 4" key="1">
    <citation type="submission" date="2020-08" db="EMBL/GenBank/DDBJ databases">
        <title>Genomic Encyclopedia of Type Strains, Phase IV (KMG-IV): sequencing the most valuable type-strain genomes for metagenomic binning, comparative biology and taxonomic classification.</title>
        <authorList>
            <person name="Goeker M."/>
        </authorList>
    </citation>
    <scope>NUCLEOTIDE SEQUENCE [LARGE SCALE GENOMIC DNA]</scope>
    <source>
        <strain evidence="3 4">DSM 19512</strain>
    </source>
</reference>
<comment type="caution">
    <text evidence="3">The sequence shown here is derived from an EMBL/GenBank/DDBJ whole genome shotgun (WGS) entry which is preliminary data.</text>
</comment>
<sequence length="250" mass="24978">MKTSVILPSLLAITALAIPTAACSFESEARGQEIAAQGSGGQRSYAVRGFTAVDASGSDPVDIRTGRDFSVRAEGDAGALDQLRIARDGDKLLIGVKKGVHWGGRRNVRILVTLPRLTGAGVSGSGRMTVDRVDGPLFRAGVAGSGDLAIAAMRVNTADLGVAGSGSMTASGSVNTLKVGVAGSGNVQGASLRVRQAQVGITGSGNVTLQVDGPAKVGLTGSGNADLGPNAVCTVGKTGSGSARCGRYSR</sequence>
<dbReference type="Proteomes" id="UP000538670">
    <property type="component" value="Unassembled WGS sequence"/>
</dbReference>
<feature type="chain" id="PRO_5031206355" description="Putative auto-transporter adhesin head GIN domain-containing protein" evidence="1">
    <location>
        <begin position="18"/>
        <end position="250"/>
    </location>
</feature>
<keyword evidence="1" id="KW-0732">Signal</keyword>
<evidence type="ECO:0000256" key="1">
    <source>
        <dbReference type="SAM" id="SignalP"/>
    </source>
</evidence>
<dbReference type="EMBL" id="JACIDH010000006">
    <property type="protein sequence ID" value="MBB3879438.1"/>
    <property type="molecule type" value="Genomic_DNA"/>
</dbReference>